<dbReference type="InterPro" id="IPR038375">
    <property type="entry name" value="NDUFAF7_sf"/>
</dbReference>
<dbReference type="Pfam" id="PF02636">
    <property type="entry name" value="Methyltransf_28"/>
    <property type="match status" value="1"/>
</dbReference>
<dbReference type="PANTHER" id="PTHR12049">
    <property type="entry name" value="PROTEIN ARGININE METHYLTRANSFERASE NDUFAF7, MITOCHONDRIAL"/>
    <property type="match status" value="1"/>
</dbReference>
<organism evidence="3 4">
    <name type="scientific">Quisquiliibacterium transsilvanicum</name>
    <dbReference type="NCBI Taxonomy" id="1549638"/>
    <lineage>
        <taxon>Bacteria</taxon>
        <taxon>Pseudomonadati</taxon>
        <taxon>Pseudomonadota</taxon>
        <taxon>Betaproteobacteria</taxon>
        <taxon>Burkholderiales</taxon>
        <taxon>Burkholderiaceae</taxon>
        <taxon>Quisquiliibacterium</taxon>
    </lineage>
</organism>
<gene>
    <name evidence="3" type="ORF">HNQ70_003236</name>
</gene>
<sequence length="414" mass="44696">MTSIEFPVPDAAAQQASDLLSRRIAQRIRAAGGWIGFDAYMQAALYEPGLGYYSGGAVKFGPAGDFVTAPEISPLFAACLARQCAQWFGHLPQRIHEFGAGSGALAADLLLELERLGHAELDYRIVELSGELRERQRRTIEARAPALAGRVQWLDRWPDEIEGVVLGNELLDAIPARLFRLRDGQVLERGVGLEEGDARGAAVHGAVTAGGATAGVRFGWRERPADPAFAAAVRARLAAPIAEAGADWPDDYESELGEQAQAWVAELAGRLRHGALLLVDYGFPAREYYHPQRRLGTLMCHYRHIAHGDPFLLPGLQDLTVHVDFSAVAQAAAGAGLDLLGYTSQAALLFNLGLVERLQEIPMEPAAEYLKLTQGVKRLISEAEMGELFKAIAFGRGLPGDALGFLRSDRSGGL</sequence>
<dbReference type="SUPFAM" id="SSF53335">
    <property type="entry name" value="S-adenosyl-L-methionine-dependent methyltransferases"/>
    <property type="match status" value="1"/>
</dbReference>
<dbReference type="Proteomes" id="UP000532440">
    <property type="component" value="Unassembled WGS sequence"/>
</dbReference>
<protein>
    <submittedName>
        <fullName evidence="3">SAM-dependent MidA family methyltransferase</fullName>
    </submittedName>
</protein>
<dbReference type="InterPro" id="IPR003788">
    <property type="entry name" value="NDUFAF7"/>
</dbReference>
<dbReference type="GO" id="GO:0035243">
    <property type="term" value="F:protein-arginine omega-N symmetric methyltransferase activity"/>
    <property type="evidence" value="ECO:0007669"/>
    <property type="project" value="TreeGrafter"/>
</dbReference>
<dbReference type="GO" id="GO:0032259">
    <property type="term" value="P:methylation"/>
    <property type="evidence" value="ECO:0007669"/>
    <property type="project" value="UniProtKB-KW"/>
</dbReference>
<evidence type="ECO:0000256" key="1">
    <source>
        <dbReference type="ARBA" id="ARBA00022603"/>
    </source>
</evidence>
<comment type="caution">
    <text evidence="3">The sequence shown here is derived from an EMBL/GenBank/DDBJ whole genome shotgun (WGS) entry which is preliminary data.</text>
</comment>
<name>A0A7W8M9S5_9BURK</name>
<evidence type="ECO:0000313" key="3">
    <source>
        <dbReference type="EMBL" id="MBB5273208.1"/>
    </source>
</evidence>
<keyword evidence="1 3" id="KW-0489">Methyltransferase</keyword>
<evidence type="ECO:0000256" key="2">
    <source>
        <dbReference type="ARBA" id="ARBA00022679"/>
    </source>
</evidence>
<dbReference type="InterPro" id="IPR029063">
    <property type="entry name" value="SAM-dependent_MTases_sf"/>
</dbReference>
<dbReference type="EMBL" id="JACHGB010000006">
    <property type="protein sequence ID" value="MBB5273208.1"/>
    <property type="molecule type" value="Genomic_DNA"/>
</dbReference>
<accession>A0A7W8M9S5</accession>
<reference evidence="3 4" key="1">
    <citation type="submission" date="2020-08" db="EMBL/GenBank/DDBJ databases">
        <title>Genomic Encyclopedia of Type Strains, Phase IV (KMG-IV): sequencing the most valuable type-strain genomes for metagenomic binning, comparative biology and taxonomic classification.</title>
        <authorList>
            <person name="Goeker M."/>
        </authorList>
    </citation>
    <scope>NUCLEOTIDE SEQUENCE [LARGE SCALE GENOMIC DNA]</scope>
    <source>
        <strain evidence="3 4">DSM 29781</strain>
    </source>
</reference>
<keyword evidence="4" id="KW-1185">Reference proteome</keyword>
<dbReference type="AlphaFoldDB" id="A0A7W8M9S5"/>
<dbReference type="Gene3D" id="3.40.50.12710">
    <property type="match status" value="1"/>
</dbReference>
<keyword evidence="2 3" id="KW-0808">Transferase</keyword>
<dbReference type="RefSeq" id="WP_183969569.1">
    <property type="nucleotide sequence ID" value="NZ_BAABEW010000024.1"/>
</dbReference>
<proteinExistence type="predicted"/>
<evidence type="ECO:0000313" key="4">
    <source>
        <dbReference type="Proteomes" id="UP000532440"/>
    </source>
</evidence>
<dbReference type="PANTHER" id="PTHR12049:SF7">
    <property type="entry name" value="PROTEIN ARGININE METHYLTRANSFERASE NDUFAF7, MITOCHONDRIAL"/>
    <property type="match status" value="1"/>
</dbReference>